<feature type="domain" description="Carbamoyltransferase C-terminal" evidence="3">
    <location>
        <begin position="111"/>
        <end position="266"/>
    </location>
</feature>
<accession>A0A382SB54</accession>
<dbReference type="Pfam" id="PF02543">
    <property type="entry name" value="Carbam_trans_N"/>
    <property type="match status" value="1"/>
</dbReference>
<dbReference type="PANTHER" id="PTHR34847">
    <property type="entry name" value="NODULATION PROTEIN U"/>
    <property type="match status" value="1"/>
</dbReference>
<name>A0A382SB54_9ZZZZ</name>
<sequence>KDHDDFTIARAAQIQIQERILSYSEYARDITGSENLVFMGGVALNCVANSKLFNIGWKDIHIMPNPGDAGSSLGAAALELYNTTGKKVKWDGPYLGHNIEGSYPIKKSLASLKKGELFGIANGKAEFGPRALGNRSLCADPRGPKVKSKMNVIKKRQKFRPFAPMILEEHLEEYFDMPGGKTTAPYMQFVARCKKPEEFPAIIHEDGTSRVQTVNKEQHPSLYKLLKAFYKETGCPMLLNTSLNIKGQPIVNDKADVEAFTKKYGIKVHTSD</sequence>
<dbReference type="InterPro" id="IPR003696">
    <property type="entry name" value="Carbtransf_dom"/>
</dbReference>
<dbReference type="InterPro" id="IPR031730">
    <property type="entry name" value="Carbam_trans_C"/>
</dbReference>
<protein>
    <recommendedName>
        <fullName evidence="5">Carbamoyltransferase C-terminal domain-containing protein</fullName>
    </recommendedName>
</protein>
<dbReference type="EMBL" id="UINC01127800">
    <property type="protein sequence ID" value="SVD07170.1"/>
    <property type="molecule type" value="Genomic_DNA"/>
</dbReference>
<evidence type="ECO:0000256" key="1">
    <source>
        <dbReference type="ARBA" id="ARBA00006129"/>
    </source>
</evidence>
<comment type="similarity">
    <text evidence="1">Belongs to the NodU/CmcH family.</text>
</comment>
<proteinExistence type="inferred from homology"/>
<dbReference type="Pfam" id="PF16861">
    <property type="entry name" value="Carbam_trans_C"/>
    <property type="match status" value="1"/>
</dbReference>
<evidence type="ECO:0000259" key="2">
    <source>
        <dbReference type="Pfam" id="PF02543"/>
    </source>
</evidence>
<dbReference type="InterPro" id="IPR038152">
    <property type="entry name" value="Carbam_trans_C_sf"/>
</dbReference>
<gene>
    <name evidence="4" type="ORF">METZ01_LOCUS360024</name>
</gene>
<evidence type="ECO:0000313" key="4">
    <source>
        <dbReference type="EMBL" id="SVD07170.1"/>
    </source>
</evidence>
<dbReference type="Gene3D" id="3.30.420.40">
    <property type="match status" value="1"/>
</dbReference>
<dbReference type="GO" id="GO:0003824">
    <property type="term" value="F:catalytic activity"/>
    <property type="evidence" value="ECO:0007669"/>
    <property type="project" value="InterPro"/>
</dbReference>
<dbReference type="InterPro" id="IPR051338">
    <property type="entry name" value="NodU/CmcH_Carbamoyltrnsfr"/>
</dbReference>
<dbReference type="Gene3D" id="3.90.870.20">
    <property type="entry name" value="Carbamoyltransferase, C-terminal domain"/>
    <property type="match status" value="1"/>
</dbReference>
<evidence type="ECO:0008006" key="5">
    <source>
        <dbReference type="Google" id="ProtNLM"/>
    </source>
</evidence>
<feature type="non-terminal residue" evidence="4">
    <location>
        <position position="1"/>
    </location>
</feature>
<feature type="domain" description="Carbamoyltransferase" evidence="2">
    <location>
        <begin position="7"/>
        <end position="76"/>
    </location>
</feature>
<dbReference type="AlphaFoldDB" id="A0A382SB54"/>
<organism evidence="4">
    <name type="scientific">marine metagenome</name>
    <dbReference type="NCBI Taxonomy" id="408172"/>
    <lineage>
        <taxon>unclassified sequences</taxon>
        <taxon>metagenomes</taxon>
        <taxon>ecological metagenomes</taxon>
    </lineage>
</organism>
<reference evidence="4" key="1">
    <citation type="submission" date="2018-05" db="EMBL/GenBank/DDBJ databases">
        <authorList>
            <person name="Lanie J.A."/>
            <person name="Ng W.-L."/>
            <person name="Kazmierczak K.M."/>
            <person name="Andrzejewski T.M."/>
            <person name="Davidsen T.M."/>
            <person name="Wayne K.J."/>
            <person name="Tettelin H."/>
            <person name="Glass J.I."/>
            <person name="Rusch D."/>
            <person name="Podicherti R."/>
            <person name="Tsui H.-C.T."/>
            <person name="Winkler M.E."/>
        </authorList>
    </citation>
    <scope>NUCLEOTIDE SEQUENCE</scope>
</reference>
<evidence type="ECO:0000259" key="3">
    <source>
        <dbReference type="Pfam" id="PF16861"/>
    </source>
</evidence>
<dbReference type="PANTHER" id="PTHR34847:SF1">
    <property type="entry name" value="NODULATION PROTEIN U"/>
    <property type="match status" value="1"/>
</dbReference>